<accession>A0A922L312</accession>
<feature type="compositionally biased region" description="Acidic residues" evidence="1">
    <location>
        <begin position="383"/>
        <end position="394"/>
    </location>
</feature>
<reference evidence="2" key="2">
    <citation type="journal article" date="2022" name="Res Sq">
        <title>Comparative Genomics Reveals Insights into the Divergent Evolution of Astigmatic Mites and Household Pest Adaptations.</title>
        <authorList>
            <person name="Xiong Q."/>
            <person name="Wan A.T.-Y."/>
            <person name="Liu X.-Y."/>
            <person name="Fung C.S.-H."/>
            <person name="Xiao X."/>
            <person name="Malainual N."/>
            <person name="Hou J."/>
            <person name="Wang L."/>
            <person name="Wang M."/>
            <person name="Yang K."/>
            <person name="Cui Y."/>
            <person name="Leung E."/>
            <person name="Nong W."/>
            <person name="Shin S.-K."/>
            <person name="Au S."/>
            <person name="Jeong K.Y."/>
            <person name="Chew F.T."/>
            <person name="Hui J."/>
            <person name="Leung T.F."/>
            <person name="Tungtrongchitr A."/>
            <person name="Zhong N."/>
            <person name="Liu Z."/>
            <person name="Tsui S."/>
        </authorList>
    </citation>
    <scope>NUCLEOTIDE SEQUENCE</scope>
    <source>
        <strain evidence="2">Derf</strain>
        <tissue evidence="2">Whole organism</tissue>
    </source>
</reference>
<feature type="compositionally biased region" description="Acidic residues" evidence="1">
    <location>
        <begin position="243"/>
        <end position="261"/>
    </location>
</feature>
<feature type="compositionally biased region" description="Basic and acidic residues" evidence="1">
    <location>
        <begin position="675"/>
        <end position="699"/>
    </location>
</feature>
<organism evidence="2 3">
    <name type="scientific">Dermatophagoides farinae</name>
    <name type="common">American house dust mite</name>
    <dbReference type="NCBI Taxonomy" id="6954"/>
    <lineage>
        <taxon>Eukaryota</taxon>
        <taxon>Metazoa</taxon>
        <taxon>Ecdysozoa</taxon>
        <taxon>Arthropoda</taxon>
        <taxon>Chelicerata</taxon>
        <taxon>Arachnida</taxon>
        <taxon>Acari</taxon>
        <taxon>Acariformes</taxon>
        <taxon>Sarcoptiformes</taxon>
        <taxon>Astigmata</taxon>
        <taxon>Psoroptidia</taxon>
        <taxon>Analgoidea</taxon>
        <taxon>Pyroglyphidae</taxon>
        <taxon>Dermatophagoidinae</taxon>
        <taxon>Dermatophagoides</taxon>
    </lineage>
</organism>
<gene>
    <name evidence="2" type="ORF">DERF_007344</name>
</gene>
<feature type="compositionally biased region" description="Acidic residues" evidence="1">
    <location>
        <begin position="269"/>
        <end position="278"/>
    </location>
</feature>
<feature type="compositionally biased region" description="Basic and acidic residues" evidence="1">
    <location>
        <begin position="320"/>
        <end position="332"/>
    </location>
</feature>
<evidence type="ECO:0000313" key="2">
    <source>
        <dbReference type="EMBL" id="KAH9516613.1"/>
    </source>
</evidence>
<name>A0A922L312_DERFA</name>
<feature type="compositionally biased region" description="Basic and acidic residues" evidence="1">
    <location>
        <begin position="223"/>
        <end position="242"/>
    </location>
</feature>
<dbReference type="Proteomes" id="UP000790347">
    <property type="component" value="Unassembled WGS sequence"/>
</dbReference>
<reference evidence="2" key="1">
    <citation type="submission" date="2013-05" db="EMBL/GenBank/DDBJ databases">
        <authorList>
            <person name="Yim A.K.Y."/>
            <person name="Chan T.F."/>
            <person name="Ji K.M."/>
            <person name="Liu X.Y."/>
            <person name="Zhou J.W."/>
            <person name="Li R.Q."/>
            <person name="Yang K.Y."/>
            <person name="Li J."/>
            <person name="Li M."/>
            <person name="Law P.T.W."/>
            <person name="Wu Y.L."/>
            <person name="Cai Z.L."/>
            <person name="Qin H."/>
            <person name="Bao Y."/>
            <person name="Leung R.K.K."/>
            <person name="Ng P.K.S."/>
            <person name="Zou J."/>
            <person name="Zhong X.J."/>
            <person name="Ran P.X."/>
            <person name="Zhong N.S."/>
            <person name="Liu Z.G."/>
            <person name="Tsui S.K.W."/>
        </authorList>
    </citation>
    <scope>NUCLEOTIDE SEQUENCE</scope>
    <source>
        <strain evidence="2">Derf</strain>
        <tissue evidence="2">Whole organism</tissue>
    </source>
</reference>
<evidence type="ECO:0000313" key="3">
    <source>
        <dbReference type="Proteomes" id="UP000790347"/>
    </source>
</evidence>
<feature type="region of interest" description="Disordered" evidence="1">
    <location>
        <begin position="675"/>
        <end position="774"/>
    </location>
</feature>
<comment type="caution">
    <text evidence="2">The sequence shown here is derived from an EMBL/GenBank/DDBJ whole genome shotgun (WGS) entry which is preliminary data.</text>
</comment>
<proteinExistence type="predicted"/>
<feature type="region of interest" description="Disordered" evidence="1">
    <location>
        <begin position="199"/>
        <end position="455"/>
    </location>
</feature>
<feature type="compositionally biased region" description="Acidic residues" evidence="1">
    <location>
        <begin position="411"/>
        <end position="436"/>
    </location>
</feature>
<feature type="compositionally biased region" description="Basic and acidic residues" evidence="1">
    <location>
        <begin position="199"/>
        <end position="213"/>
    </location>
</feature>
<dbReference type="OrthoDB" id="10598353at2759"/>
<evidence type="ECO:0000256" key="1">
    <source>
        <dbReference type="SAM" id="MobiDB-lite"/>
    </source>
</evidence>
<protein>
    <submittedName>
        <fullName evidence="2">Uncharacterized protein</fullName>
    </submittedName>
</protein>
<sequence>MDGLVYHIVSYWNIVNVVRPVVNMSVPTKNIFKSLLFSYIIITAFNLNNCLCDQKVMKPDILRQILLKVSNSSTVNNEKQINKNENLTGSESILNIFDTNWRPQFLLSDHNNKLDIQINNIPNQQSNTQQFLPESSSLTMMEPNSLVLSGQPELLLNFQPQMFPQSTFSPTYSLDEFTSFGLPSLDMSNDWKFDKPKNDCTDSKQISDSDHQRQTFPCSAPSDDNKPIRSNEPDKVDKCLEKESDDYPNDVSDDEDNNDDTNDNHHDDKEEENTDDDNPLPYDPFEYLNRHRKSIQSNKEINDGSQNYIEELPDTAPNPEKIEENDNHDTNNGKDISSDNTQPESSETNDSNANETSESPSNVQEKEEQEPESEPEPDKEPDADPEDLRDDFDNQFDTQTATKNEPRGESDSDEPPSNEEDDDRDDDDDDDRDNDESFPIPSIEKVPKEMKPLRRTRRNIAMSSFSEQKPKNLKFSKNIDFMPVYPNFYPPSLSQPSLQSMLMESDHSPMKEFDDETRYHSKPYPHFHTYYRKRRKQKHENNYPSNMQQIDPYTNDDEYWRQTFYRPKKHLRTTKPRNSHHYHNHHTLPFVYTNLDDHLADLKPNKLPLWSWSDFSNTMNEPFYPQIFTPNHLFLPSNDFGSSTFMGNPYLHKPRYLPASVSFGDPFNDFNPHIPDYHNHNYEEDNIHHNNYDHGHDDDQNSTPEDYIDDGKQGNGDLTGNDDVAAATIPPSIPDYEDHENQPLGDYQYDPNDDDTTSGNQNTLTSPANTEYENDGHQTIVNDVNDDAQLVHQRINDGQHKRRVKNIRNNKKKSGLRY</sequence>
<keyword evidence="3" id="KW-1185">Reference proteome</keyword>
<feature type="compositionally biased region" description="Polar residues" evidence="1">
    <location>
        <begin position="333"/>
        <end position="363"/>
    </location>
</feature>
<dbReference type="EMBL" id="ASGP02000003">
    <property type="protein sequence ID" value="KAH9516613.1"/>
    <property type="molecule type" value="Genomic_DNA"/>
</dbReference>
<feature type="compositionally biased region" description="Polar residues" evidence="1">
    <location>
        <begin position="295"/>
        <end position="308"/>
    </location>
</feature>
<dbReference type="AlphaFoldDB" id="A0A922L312"/>
<feature type="compositionally biased region" description="Polar residues" evidence="1">
    <location>
        <begin position="757"/>
        <end position="774"/>
    </location>
</feature>